<comment type="caution">
    <text evidence="4">The sequence shown here is derived from an EMBL/GenBank/DDBJ whole genome shotgun (WGS) entry which is preliminary data.</text>
</comment>
<dbReference type="InterPro" id="IPR009003">
    <property type="entry name" value="Peptidase_S1_PA"/>
</dbReference>
<feature type="compositionally biased region" description="Basic and acidic residues" evidence="2">
    <location>
        <begin position="205"/>
        <end position="216"/>
    </location>
</feature>
<dbReference type="GO" id="GO:0006508">
    <property type="term" value="P:proteolysis"/>
    <property type="evidence" value="ECO:0007669"/>
    <property type="project" value="InterPro"/>
</dbReference>
<evidence type="ECO:0000256" key="1">
    <source>
        <dbReference type="ARBA" id="ARBA00023157"/>
    </source>
</evidence>
<keyword evidence="5" id="KW-1185">Reference proteome</keyword>
<dbReference type="InterPro" id="IPR043504">
    <property type="entry name" value="Peptidase_S1_PA_chymotrypsin"/>
</dbReference>
<dbReference type="PROSITE" id="PS50240">
    <property type="entry name" value="TRYPSIN_DOM"/>
    <property type="match status" value="1"/>
</dbReference>
<feature type="region of interest" description="Disordered" evidence="2">
    <location>
        <begin position="205"/>
        <end position="244"/>
    </location>
</feature>
<dbReference type="InterPro" id="IPR001254">
    <property type="entry name" value="Trypsin_dom"/>
</dbReference>
<accession>A0A9W8HYS3</accession>
<dbReference type="EMBL" id="JANBUO010000016">
    <property type="protein sequence ID" value="KAJ2808961.1"/>
    <property type="molecule type" value="Genomic_DNA"/>
</dbReference>
<dbReference type="SMART" id="SM00020">
    <property type="entry name" value="Tryp_SPc"/>
    <property type="match status" value="1"/>
</dbReference>
<sequence>MVLGQVKPIVGGKAVESHAYPFVAYLSIETQPNWHAVCGGTLLSTTHVVTAGHCVHHATTPSTVKLGFGHTHIKKQEIRRARSITIHPLFNMRTLVNDIAVIELDQPIGPSERAHRIPVYFGPVTTGQKITTMGWGITSNLPGARTVPVMNQVELEVADSKMCRGVDETFKDSNGPFVCTGTQPGNRDECNGDSGSPAIITLGDSETHHEQHEPTRNRHRRHWHRGQRRWKQQRKSAKPEEAQTGEVRLVALTSYGDNLRHEEHPPCGDPAGFGFSTHIAYYEQFLTNATGLTRSQLEEPVQFNRKAAVVHTSGATSLTQQPGTCWTMCVVVVFTIFVRLFRQQG</sequence>
<evidence type="ECO:0000256" key="2">
    <source>
        <dbReference type="SAM" id="MobiDB-lite"/>
    </source>
</evidence>
<proteinExistence type="predicted"/>
<protein>
    <submittedName>
        <fullName evidence="4">Chymase</fullName>
    </submittedName>
</protein>
<gene>
    <name evidence="4" type="primary">CMA1</name>
    <name evidence="4" type="ORF">H4R20_000510</name>
</gene>
<dbReference type="AlphaFoldDB" id="A0A9W8HYS3"/>
<reference evidence="4" key="1">
    <citation type="submission" date="2022-07" db="EMBL/GenBank/DDBJ databases">
        <title>Phylogenomic reconstructions and comparative analyses of Kickxellomycotina fungi.</title>
        <authorList>
            <person name="Reynolds N.K."/>
            <person name="Stajich J.E."/>
            <person name="Barry K."/>
            <person name="Grigoriev I.V."/>
            <person name="Crous P."/>
            <person name="Smith M.E."/>
        </authorList>
    </citation>
    <scope>NUCLEOTIDE SEQUENCE</scope>
    <source>
        <strain evidence="4">NRRL 1565</strain>
    </source>
</reference>
<keyword evidence="1" id="KW-1015">Disulfide bond</keyword>
<dbReference type="GO" id="GO:0004252">
    <property type="term" value="F:serine-type endopeptidase activity"/>
    <property type="evidence" value="ECO:0007669"/>
    <property type="project" value="InterPro"/>
</dbReference>
<dbReference type="Proteomes" id="UP001140094">
    <property type="component" value="Unassembled WGS sequence"/>
</dbReference>
<dbReference type="Pfam" id="PF00089">
    <property type="entry name" value="Trypsin"/>
    <property type="match status" value="1"/>
</dbReference>
<feature type="compositionally biased region" description="Basic residues" evidence="2">
    <location>
        <begin position="217"/>
        <end position="236"/>
    </location>
</feature>
<dbReference type="FunFam" id="2.40.10.10:FF:000068">
    <property type="entry name" value="transmembrane protease serine 2"/>
    <property type="match status" value="1"/>
</dbReference>
<evidence type="ECO:0000313" key="5">
    <source>
        <dbReference type="Proteomes" id="UP001140094"/>
    </source>
</evidence>
<organism evidence="4 5">
    <name type="scientific">Coemansia guatemalensis</name>
    <dbReference type="NCBI Taxonomy" id="2761395"/>
    <lineage>
        <taxon>Eukaryota</taxon>
        <taxon>Fungi</taxon>
        <taxon>Fungi incertae sedis</taxon>
        <taxon>Zoopagomycota</taxon>
        <taxon>Kickxellomycotina</taxon>
        <taxon>Kickxellomycetes</taxon>
        <taxon>Kickxellales</taxon>
        <taxon>Kickxellaceae</taxon>
        <taxon>Coemansia</taxon>
    </lineage>
</organism>
<dbReference type="CDD" id="cd00190">
    <property type="entry name" value="Tryp_SPc"/>
    <property type="match status" value="1"/>
</dbReference>
<dbReference type="Gene3D" id="2.40.10.10">
    <property type="entry name" value="Trypsin-like serine proteases"/>
    <property type="match status" value="1"/>
</dbReference>
<dbReference type="OrthoDB" id="6380398at2759"/>
<feature type="domain" description="Peptidase S1" evidence="3">
    <location>
        <begin position="9"/>
        <end position="291"/>
    </location>
</feature>
<evidence type="ECO:0000313" key="4">
    <source>
        <dbReference type="EMBL" id="KAJ2808961.1"/>
    </source>
</evidence>
<dbReference type="PROSITE" id="PS00134">
    <property type="entry name" value="TRYPSIN_HIS"/>
    <property type="match status" value="1"/>
</dbReference>
<dbReference type="PRINTS" id="PR00722">
    <property type="entry name" value="CHYMOTRYPSIN"/>
</dbReference>
<dbReference type="PANTHER" id="PTHR24252">
    <property type="entry name" value="ACROSIN-RELATED"/>
    <property type="match status" value="1"/>
</dbReference>
<dbReference type="InterPro" id="IPR001314">
    <property type="entry name" value="Peptidase_S1A"/>
</dbReference>
<dbReference type="InterPro" id="IPR018114">
    <property type="entry name" value="TRYPSIN_HIS"/>
</dbReference>
<evidence type="ECO:0000259" key="3">
    <source>
        <dbReference type="PROSITE" id="PS50240"/>
    </source>
</evidence>
<dbReference type="SUPFAM" id="SSF50494">
    <property type="entry name" value="Trypsin-like serine proteases"/>
    <property type="match status" value="1"/>
</dbReference>
<dbReference type="PANTHER" id="PTHR24252:SF7">
    <property type="entry name" value="HYALIN"/>
    <property type="match status" value="1"/>
</dbReference>
<name>A0A9W8HYS3_9FUNG</name>